<organism evidence="1 2">
    <name type="scientific">Dendrolimus kikuchii</name>
    <dbReference type="NCBI Taxonomy" id="765133"/>
    <lineage>
        <taxon>Eukaryota</taxon>
        <taxon>Metazoa</taxon>
        <taxon>Ecdysozoa</taxon>
        <taxon>Arthropoda</taxon>
        <taxon>Hexapoda</taxon>
        <taxon>Insecta</taxon>
        <taxon>Pterygota</taxon>
        <taxon>Neoptera</taxon>
        <taxon>Endopterygota</taxon>
        <taxon>Lepidoptera</taxon>
        <taxon>Glossata</taxon>
        <taxon>Ditrysia</taxon>
        <taxon>Bombycoidea</taxon>
        <taxon>Lasiocampidae</taxon>
        <taxon>Dendrolimus</taxon>
    </lineage>
</organism>
<protein>
    <submittedName>
        <fullName evidence="1">Uncharacterized protein</fullName>
    </submittedName>
</protein>
<evidence type="ECO:0000313" key="1">
    <source>
        <dbReference type="EMBL" id="KAJ0183325.1"/>
    </source>
</evidence>
<sequence length="88" mass="9488">MELIGFRRTDCGVSSVTASTQAWAGGMRGLACRRRSARPFSSCESPRQLHVLFAGTAFAPRAPLRIHHPLSPPPPRAGTTNSRSVLNC</sequence>
<name>A0ACC1DHQ3_9NEOP</name>
<keyword evidence="2" id="KW-1185">Reference proteome</keyword>
<reference evidence="1 2" key="1">
    <citation type="journal article" date="2021" name="Front. Genet.">
        <title>Chromosome-Level Genome Assembly Reveals Significant Gene Expansion in the Toll and IMD Signaling Pathways of Dendrolimus kikuchii.</title>
        <authorList>
            <person name="Zhou J."/>
            <person name="Wu P."/>
            <person name="Xiong Z."/>
            <person name="Liu N."/>
            <person name="Zhao N."/>
            <person name="Ji M."/>
            <person name="Qiu Y."/>
            <person name="Yang B."/>
        </authorList>
    </citation>
    <scope>NUCLEOTIDE SEQUENCE [LARGE SCALE GENOMIC DNA]</scope>
    <source>
        <strain evidence="1">Ann1</strain>
    </source>
</reference>
<gene>
    <name evidence="1" type="ORF">K1T71_001301</name>
</gene>
<evidence type="ECO:0000313" key="2">
    <source>
        <dbReference type="Proteomes" id="UP000824533"/>
    </source>
</evidence>
<accession>A0ACC1DHQ3</accession>
<comment type="caution">
    <text evidence="1">The sequence shown here is derived from an EMBL/GenBank/DDBJ whole genome shotgun (WGS) entry which is preliminary data.</text>
</comment>
<proteinExistence type="predicted"/>
<dbReference type="Proteomes" id="UP000824533">
    <property type="component" value="Linkage Group LG02"/>
</dbReference>
<dbReference type="EMBL" id="CM034388">
    <property type="protein sequence ID" value="KAJ0183325.1"/>
    <property type="molecule type" value="Genomic_DNA"/>
</dbReference>